<comment type="caution">
    <text evidence="7">The sequence shown here is derived from an EMBL/GenBank/DDBJ whole genome shotgun (WGS) entry which is preliminary data.</text>
</comment>
<evidence type="ECO:0000313" key="7">
    <source>
        <dbReference type="EMBL" id="RSU14599.1"/>
    </source>
</evidence>
<dbReference type="RefSeq" id="WP_126811508.1">
    <property type="nucleotide sequence ID" value="NZ_NGKC01000001.1"/>
</dbReference>
<dbReference type="PANTHER" id="PTHR30632">
    <property type="entry name" value="MOLYBDATE-BINDING PERIPLASMIC PROTEIN"/>
    <property type="match status" value="1"/>
</dbReference>
<dbReference type="GO" id="GO:0015689">
    <property type="term" value="P:molybdate ion transport"/>
    <property type="evidence" value="ECO:0007669"/>
    <property type="project" value="InterPro"/>
</dbReference>
<dbReference type="InterPro" id="IPR005950">
    <property type="entry name" value="ModA"/>
</dbReference>
<dbReference type="PANTHER" id="PTHR30632:SF0">
    <property type="entry name" value="SULFATE-BINDING PROTEIN"/>
    <property type="match status" value="1"/>
</dbReference>
<evidence type="ECO:0000256" key="5">
    <source>
        <dbReference type="PIRSR" id="PIRSR004846-1"/>
    </source>
</evidence>
<feature type="binding site" evidence="5">
    <location>
        <position position="81"/>
    </location>
    <ligand>
        <name>molybdate</name>
        <dbReference type="ChEBI" id="CHEBI:36264"/>
    </ligand>
</feature>
<comment type="similarity">
    <text evidence="1">Belongs to the bacterial solute-binding protein ModA family.</text>
</comment>
<dbReference type="GO" id="GO:1901359">
    <property type="term" value="F:tungstate binding"/>
    <property type="evidence" value="ECO:0007669"/>
    <property type="project" value="UniProtKB-ARBA"/>
</dbReference>
<dbReference type="OrthoDB" id="9785015at2"/>
<dbReference type="NCBIfam" id="TIGR01256">
    <property type="entry name" value="modA"/>
    <property type="match status" value="1"/>
</dbReference>
<keyword evidence="2 5" id="KW-0500">Molybdenum</keyword>
<evidence type="ECO:0000256" key="2">
    <source>
        <dbReference type="ARBA" id="ARBA00022505"/>
    </source>
</evidence>
<dbReference type="PIRSF" id="PIRSF004846">
    <property type="entry name" value="ModA"/>
    <property type="match status" value="1"/>
</dbReference>
<evidence type="ECO:0000256" key="1">
    <source>
        <dbReference type="ARBA" id="ARBA00009175"/>
    </source>
</evidence>
<dbReference type="GO" id="GO:0046872">
    <property type="term" value="F:metal ion binding"/>
    <property type="evidence" value="ECO:0007669"/>
    <property type="project" value="UniProtKB-KW"/>
</dbReference>
<dbReference type="EMBL" id="NGKC01000001">
    <property type="protein sequence ID" value="RSU14599.1"/>
    <property type="molecule type" value="Genomic_DNA"/>
</dbReference>
<name>A0A430B2R6_9ENTE</name>
<keyword evidence="4 6" id="KW-0732">Signal</keyword>
<dbReference type="Pfam" id="PF13531">
    <property type="entry name" value="SBP_bac_11"/>
    <property type="match status" value="1"/>
</dbReference>
<gene>
    <name evidence="7" type="ORF">CBF27_01040</name>
</gene>
<keyword evidence="8" id="KW-1185">Reference proteome</keyword>
<dbReference type="Proteomes" id="UP000286773">
    <property type="component" value="Unassembled WGS sequence"/>
</dbReference>
<feature type="binding site" evidence="5">
    <location>
        <position position="188"/>
    </location>
    <ligand>
        <name>molybdate</name>
        <dbReference type="ChEBI" id="CHEBI:36264"/>
    </ligand>
</feature>
<evidence type="ECO:0000256" key="6">
    <source>
        <dbReference type="SAM" id="SignalP"/>
    </source>
</evidence>
<dbReference type="AlphaFoldDB" id="A0A430B2R6"/>
<feature type="signal peptide" evidence="6">
    <location>
        <begin position="1"/>
        <end position="20"/>
    </location>
</feature>
<dbReference type="Gene3D" id="3.40.190.10">
    <property type="entry name" value="Periplasmic binding protein-like II"/>
    <property type="match status" value="2"/>
</dbReference>
<evidence type="ECO:0000256" key="4">
    <source>
        <dbReference type="ARBA" id="ARBA00022729"/>
    </source>
</evidence>
<dbReference type="FunFam" id="3.40.190.10:FF:000035">
    <property type="entry name" value="Molybdate ABC transporter substrate-binding protein"/>
    <property type="match status" value="1"/>
</dbReference>
<feature type="binding site" evidence="5">
    <location>
        <position position="52"/>
    </location>
    <ligand>
        <name>molybdate</name>
        <dbReference type="ChEBI" id="CHEBI:36264"/>
    </ligand>
</feature>
<organism evidence="7 8">
    <name type="scientific">Vagococcus acidifermentans</name>
    <dbReference type="NCBI Taxonomy" id="564710"/>
    <lineage>
        <taxon>Bacteria</taxon>
        <taxon>Bacillati</taxon>
        <taxon>Bacillota</taxon>
        <taxon>Bacilli</taxon>
        <taxon>Lactobacillales</taxon>
        <taxon>Enterococcaceae</taxon>
        <taxon>Vagococcus</taxon>
    </lineage>
</organism>
<sequence length="272" mass="28982">MKKSLGVIAFSALAALFLSACSSPEAKQTASSSGSSTEKKETVTLTIAAAASLEYVFEEKLIPMFEKENPHLTVQGTYDSSGKLQTQIEERMPADIFMSAAEKQMTALVNQDLIEKDTVNDLLINKIVLIASPGAANQFKTFADITASQMIALGDPESVPVGQYSKEALENLGLWADIQDRVSFGTNVTEVLNWVAEGSADAGIVYATDAATTDKVIVVAEAPAGSLASDVIYPVGRISYSEHPAEAGLLLEFLDSKPARDIFAAYGFTVNQ</sequence>
<evidence type="ECO:0000256" key="3">
    <source>
        <dbReference type="ARBA" id="ARBA00022723"/>
    </source>
</evidence>
<dbReference type="GO" id="GO:0030973">
    <property type="term" value="F:molybdate ion binding"/>
    <property type="evidence" value="ECO:0007669"/>
    <property type="project" value="UniProtKB-ARBA"/>
</dbReference>
<dbReference type="SUPFAM" id="SSF53850">
    <property type="entry name" value="Periplasmic binding protein-like II"/>
    <property type="match status" value="1"/>
</dbReference>
<feature type="chain" id="PRO_5038830258" evidence="6">
    <location>
        <begin position="21"/>
        <end position="272"/>
    </location>
</feature>
<protein>
    <submittedName>
        <fullName evidence="7">Molybdate ABC transporter substrate-binding protein</fullName>
    </submittedName>
</protein>
<dbReference type="PROSITE" id="PS51257">
    <property type="entry name" value="PROKAR_LIPOPROTEIN"/>
    <property type="match status" value="1"/>
</dbReference>
<dbReference type="InterPro" id="IPR050682">
    <property type="entry name" value="ModA/WtpA"/>
</dbReference>
<accession>A0A430B2R6</accession>
<keyword evidence="3 5" id="KW-0479">Metal-binding</keyword>
<reference evidence="7 8" key="1">
    <citation type="submission" date="2017-05" db="EMBL/GenBank/DDBJ databases">
        <title>Vagococcus spp. assemblies.</title>
        <authorList>
            <person name="Gulvik C.A."/>
        </authorList>
    </citation>
    <scope>NUCLEOTIDE SEQUENCE [LARGE SCALE GENOMIC DNA]</scope>
    <source>
        <strain evidence="7 8">LMG 24798</strain>
    </source>
</reference>
<proteinExistence type="inferred from homology"/>
<evidence type="ECO:0000313" key="8">
    <source>
        <dbReference type="Proteomes" id="UP000286773"/>
    </source>
</evidence>
<feature type="binding site" evidence="5">
    <location>
        <position position="206"/>
    </location>
    <ligand>
        <name>molybdate</name>
        <dbReference type="ChEBI" id="CHEBI:36264"/>
    </ligand>
</feature>